<protein>
    <submittedName>
        <fullName evidence="3">Fatty acid CoA ligase</fullName>
    </submittedName>
</protein>
<evidence type="ECO:0000313" key="4">
    <source>
        <dbReference type="Proteomes" id="UP000003986"/>
    </source>
</evidence>
<dbReference type="PANTHER" id="PTHR43767">
    <property type="entry name" value="LONG-CHAIN-FATTY-ACID--COA LIGASE"/>
    <property type="match status" value="1"/>
</dbReference>
<keyword evidence="3" id="KW-0436">Ligase</keyword>
<feature type="region of interest" description="Disordered" evidence="1">
    <location>
        <begin position="265"/>
        <end position="318"/>
    </location>
</feature>
<gene>
    <name evidence="3" type="ORF">SSGG_06887</name>
</gene>
<reference evidence="4" key="2">
    <citation type="submission" date="2008-12" db="EMBL/GenBank/DDBJ databases">
        <title>Annotation of Streptomyces roseosporus strain NRRL 15998.</title>
        <authorList>
            <consortium name="The Broad Institute Genome Sequencing Platform"/>
            <consortium name="Broad Institute Microbial Sequencing Center"/>
            <person name="Fischbach M."/>
            <person name="Ward D."/>
            <person name="Young S."/>
            <person name="Kodira C.D."/>
            <person name="Zeng Q."/>
            <person name="Koehrsen M."/>
            <person name="Godfrey P."/>
            <person name="Alvarado L."/>
            <person name="Berlin A.M."/>
            <person name="Borenstein D."/>
            <person name="Chen Z."/>
            <person name="Engels R."/>
            <person name="Freedman E."/>
            <person name="Gellesch M."/>
            <person name="Goldberg J."/>
            <person name="Griggs A."/>
            <person name="Gujja S."/>
            <person name="Heiman D.I."/>
            <person name="Hepburn T.A."/>
            <person name="Howarth C."/>
            <person name="Jen D."/>
            <person name="Larson L."/>
            <person name="Lewis B."/>
            <person name="Mehta T."/>
            <person name="Park D."/>
            <person name="Pearson M."/>
            <person name="Roberts A."/>
            <person name="Saif S."/>
            <person name="Shea T.D."/>
            <person name="Shenoy N."/>
            <person name="Sisk P."/>
            <person name="Stolte C."/>
            <person name="Sykes S.N."/>
            <person name="Walk T."/>
            <person name="White J."/>
            <person name="Yandava C."/>
            <person name="Straight P."/>
            <person name="Clardy J."/>
            <person name="Hung D."/>
            <person name="Kolter R."/>
            <person name="Mekalanos J."/>
            <person name="Walker S."/>
            <person name="Walsh C.T."/>
            <person name="Wieland B.L.C."/>
            <person name="Ilzarbe M."/>
            <person name="Galagan J."/>
            <person name="Nusbaum C."/>
            <person name="Birren B."/>
        </authorList>
    </citation>
    <scope>NUCLEOTIDE SEQUENCE [LARGE SCALE GENOMIC DNA]</scope>
    <source>
        <strain evidence="4">NRRL 15998</strain>
    </source>
</reference>
<proteinExistence type="predicted"/>
<dbReference type="Gene3D" id="3.40.50.12780">
    <property type="entry name" value="N-terminal domain of ligase-like"/>
    <property type="match status" value="1"/>
</dbReference>
<evidence type="ECO:0000259" key="2">
    <source>
        <dbReference type="Pfam" id="PF00501"/>
    </source>
</evidence>
<dbReference type="InterPro" id="IPR000873">
    <property type="entry name" value="AMP-dep_synth/lig_dom"/>
</dbReference>
<dbReference type="Proteomes" id="UP000003986">
    <property type="component" value="Unassembled WGS sequence"/>
</dbReference>
<dbReference type="GO" id="GO:0016874">
    <property type="term" value="F:ligase activity"/>
    <property type="evidence" value="ECO:0007669"/>
    <property type="project" value="UniProtKB-KW"/>
</dbReference>
<feature type="domain" description="AMP-dependent synthetase/ligase" evidence="2">
    <location>
        <begin position="33"/>
        <end position="130"/>
    </location>
</feature>
<dbReference type="AlphaFoldDB" id="D6AMP1"/>
<dbReference type="SUPFAM" id="SSF56801">
    <property type="entry name" value="Acetyl-CoA synthetase-like"/>
    <property type="match status" value="1"/>
</dbReference>
<accession>D6AMP1</accession>
<sequence>MSASMIGIQFAPSMVIDPTGKTKMNNLATHLLNSARRFPSHLAVRQGRQPWTYADLEERSSRVAGGLLAHGIRPGDRVAVVVNNVPAFASLYYGALRIGAVAVLLDPNLGPETIRHRVELTGPRVVFAAEEGFGPIAPAVTSPRRLCVPVGPGFMDQVVLWPRCPTLTHHRGDEPAVVLWPSAATVGGGDEDFLELGHRTLATAALRAVSDILFLAPGDTLVTTTPIHGLVGQTCGLNATVLAGAGIVRTVSPLGSNGVSMEIHRSRGRTGVSAPAVAPSGGKGSPGRGRPLRRPASVPQRFGGVGGRRPAQGHRGVR</sequence>
<dbReference type="Pfam" id="PF00501">
    <property type="entry name" value="AMP-binding"/>
    <property type="match status" value="1"/>
</dbReference>
<organism evidence="3 4">
    <name type="scientific">Streptomyces filamentosus NRRL 15998</name>
    <dbReference type="NCBI Taxonomy" id="457431"/>
    <lineage>
        <taxon>Bacteria</taxon>
        <taxon>Bacillati</taxon>
        <taxon>Actinomycetota</taxon>
        <taxon>Actinomycetes</taxon>
        <taxon>Kitasatosporales</taxon>
        <taxon>Streptomycetaceae</taxon>
        <taxon>Streptomyces</taxon>
    </lineage>
</organism>
<dbReference type="PANTHER" id="PTHR43767:SF12">
    <property type="entry name" value="AMP-DEPENDENT SYNTHETASE AND LIGASE"/>
    <property type="match status" value="1"/>
</dbReference>
<dbReference type="InterPro" id="IPR042099">
    <property type="entry name" value="ANL_N_sf"/>
</dbReference>
<dbReference type="InterPro" id="IPR050237">
    <property type="entry name" value="ATP-dep_AMP-bd_enzyme"/>
</dbReference>
<reference evidence="4" key="1">
    <citation type="submission" date="2008-10" db="EMBL/GenBank/DDBJ databases">
        <authorList>
            <person name="Molnar K."/>
        </authorList>
    </citation>
    <scope>NUCLEOTIDE SEQUENCE [LARGE SCALE GENOMIC DNA]</scope>
    <source>
        <strain evidence="4">NRRL 15998</strain>
    </source>
</reference>
<name>D6AMP1_STRFL</name>
<evidence type="ECO:0000313" key="3">
    <source>
        <dbReference type="EMBL" id="EFE79520.2"/>
    </source>
</evidence>
<evidence type="ECO:0000256" key="1">
    <source>
        <dbReference type="SAM" id="MobiDB-lite"/>
    </source>
</evidence>
<dbReference type="EMBL" id="DS999644">
    <property type="protein sequence ID" value="EFE79520.2"/>
    <property type="molecule type" value="Genomic_DNA"/>
</dbReference>